<name>A0A059ECM0_9PROT</name>
<dbReference type="Proteomes" id="UP000024547">
    <property type="component" value="Unassembled WGS sequence"/>
</dbReference>
<dbReference type="OrthoDB" id="9802263at2"/>
<keyword evidence="6" id="KW-1185">Reference proteome</keyword>
<dbReference type="GO" id="GO:0043565">
    <property type="term" value="F:sequence-specific DNA binding"/>
    <property type="evidence" value="ECO:0007669"/>
    <property type="project" value="InterPro"/>
</dbReference>
<dbReference type="PANTHER" id="PTHR43436">
    <property type="entry name" value="ARAC-FAMILY TRANSCRIPTIONAL REGULATOR"/>
    <property type="match status" value="1"/>
</dbReference>
<dbReference type="RefSeq" id="WP_035548047.1">
    <property type="nucleotide sequence ID" value="NZ_AWFH01000001.1"/>
</dbReference>
<dbReference type="Gene3D" id="1.10.10.60">
    <property type="entry name" value="Homeodomain-like"/>
    <property type="match status" value="2"/>
</dbReference>
<dbReference type="InterPro" id="IPR009057">
    <property type="entry name" value="Homeodomain-like_sf"/>
</dbReference>
<evidence type="ECO:0000256" key="1">
    <source>
        <dbReference type="ARBA" id="ARBA00023015"/>
    </source>
</evidence>
<dbReference type="PATRIC" id="fig|1280948.3.peg.661"/>
<dbReference type="Proteomes" id="UP000259173">
    <property type="component" value="Unassembled WGS sequence"/>
</dbReference>
<dbReference type="SUPFAM" id="SSF46689">
    <property type="entry name" value="Homeodomain-like"/>
    <property type="match status" value="2"/>
</dbReference>
<dbReference type="GO" id="GO:0003700">
    <property type="term" value="F:DNA-binding transcription factor activity"/>
    <property type="evidence" value="ECO:0007669"/>
    <property type="project" value="InterPro"/>
</dbReference>
<accession>A0A059ECM0</accession>
<dbReference type="SMART" id="SM00342">
    <property type="entry name" value="HTH_ARAC"/>
    <property type="match status" value="1"/>
</dbReference>
<dbReference type="STRING" id="1280948.HY36_03330"/>
<dbReference type="AlphaFoldDB" id="A0A059ECM0"/>
<evidence type="ECO:0000313" key="5">
    <source>
        <dbReference type="EMBL" id="KCZ65436.1"/>
    </source>
</evidence>
<organism evidence="5 6">
    <name type="scientific">Hyphomonas atlantica</name>
    <dbReference type="NCBI Taxonomy" id="1280948"/>
    <lineage>
        <taxon>Bacteria</taxon>
        <taxon>Pseudomonadati</taxon>
        <taxon>Pseudomonadota</taxon>
        <taxon>Alphaproteobacteria</taxon>
        <taxon>Hyphomonadales</taxon>
        <taxon>Hyphomonadaceae</taxon>
        <taxon>Hyphomonas</taxon>
    </lineage>
</organism>
<dbReference type="EMBL" id="AWFH01000001">
    <property type="protein sequence ID" value="KCZ65436.1"/>
    <property type="molecule type" value="Genomic_DNA"/>
</dbReference>
<sequence length="298" mass="32527">MTDPLISAARHYAVDHADADGTAETPIPGLVIMTATRPTALQRLILQPVVCLVLQGSKRMMTGPDVFDFSAGDSLLITTDVPTLSQITQASRERPYLSLALDLNPSVIADLAGDMPPARTSAGAPVRVDPTDREVADAARRLVGLLDRPDTLPVLQDQLVREMHYWLMAGRHGDAIRRLGWPDGHVERIGRAVAILRRDYAQALPVTDLAAIAGMSVSSFHQHFRAVTSLSPHQFQKQLRLIEARRLMQVDGRTASQAAHAVGYESVPQFTREYGRLFGRPPAQDARTVRARPDAVAG</sequence>
<proteinExistence type="predicted"/>
<dbReference type="InterPro" id="IPR009594">
    <property type="entry name" value="Tscrpt_reg_HTH_AraC_N"/>
</dbReference>
<gene>
    <name evidence="4" type="ORF">DCG65_03855</name>
    <name evidence="5" type="ORF">HY36_03330</name>
</gene>
<dbReference type="Pfam" id="PF12833">
    <property type="entry name" value="HTH_18"/>
    <property type="match status" value="1"/>
</dbReference>
<evidence type="ECO:0000256" key="2">
    <source>
        <dbReference type="ARBA" id="ARBA00023163"/>
    </source>
</evidence>
<dbReference type="eggNOG" id="COG2207">
    <property type="taxonomic scope" value="Bacteria"/>
</dbReference>
<feature type="domain" description="HTH araC/xylS-type" evidence="3">
    <location>
        <begin position="190"/>
        <end position="288"/>
    </location>
</feature>
<keyword evidence="1" id="KW-0805">Transcription regulation</keyword>
<dbReference type="PROSITE" id="PS01124">
    <property type="entry name" value="HTH_ARAC_FAMILY_2"/>
    <property type="match status" value="1"/>
</dbReference>
<evidence type="ECO:0000313" key="4">
    <source>
        <dbReference type="EMBL" id="HAE93668.1"/>
    </source>
</evidence>
<protein>
    <submittedName>
        <fullName evidence="4">AraC family transcriptional regulator</fullName>
    </submittedName>
</protein>
<keyword evidence="2" id="KW-0804">Transcription</keyword>
<dbReference type="Pfam" id="PF06719">
    <property type="entry name" value="AraC_N"/>
    <property type="match status" value="1"/>
</dbReference>
<comment type="caution">
    <text evidence="5">The sequence shown here is derived from an EMBL/GenBank/DDBJ whole genome shotgun (WGS) entry which is preliminary data.</text>
</comment>
<evidence type="ECO:0000313" key="6">
    <source>
        <dbReference type="Proteomes" id="UP000024547"/>
    </source>
</evidence>
<dbReference type="InterPro" id="IPR018060">
    <property type="entry name" value="HTH_AraC"/>
</dbReference>
<reference evidence="4 7" key="2">
    <citation type="journal article" date="2018" name="Nat. Biotechnol.">
        <title>A standardized bacterial taxonomy based on genome phylogeny substantially revises the tree of life.</title>
        <authorList>
            <person name="Parks D.H."/>
            <person name="Chuvochina M."/>
            <person name="Waite D.W."/>
            <person name="Rinke C."/>
            <person name="Skarshewski A."/>
            <person name="Chaumeil P.A."/>
            <person name="Hugenholtz P."/>
        </authorList>
    </citation>
    <scope>NUCLEOTIDE SEQUENCE [LARGE SCALE GENOMIC DNA]</scope>
    <source>
        <strain evidence="4">UBA8557</strain>
    </source>
</reference>
<evidence type="ECO:0000313" key="7">
    <source>
        <dbReference type="Proteomes" id="UP000259173"/>
    </source>
</evidence>
<evidence type="ECO:0000259" key="3">
    <source>
        <dbReference type="PROSITE" id="PS01124"/>
    </source>
</evidence>
<reference evidence="5 6" key="1">
    <citation type="journal article" date="2014" name="Antonie Van Leeuwenhoek">
        <title>Hyphomonas beringensis sp. nov. and Hyphomonas chukchiensis sp. nov., isolated from surface seawater of the Bering Sea and Chukchi Sea.</title>
        <authorList>
            <person name="Li C."/>
            <person name="Lai Q."/>
            <person name="Li G."/>
            <person name="Dong C."/>
            <person name="Wang J."/>
            <person name="Liao Y."/>
            <person name="Shao Z."/>
        </authorList>
    </citation>
    <scope>NUCLEOTIDE SEQUENCE [LARGE SCALE GENOMIC DNA]</scope>
    <source>
        <strain evidence="5 6">22II1-22F38</strain>
    </source>
</reference>
<dbReference type="EMBL" id="DMBR01000111">
    <property type="protein sequence ID" value="HAE93668.1"/>
    <property type="molecule type" value="Genomic_DNA"/>
</dbReference>
<dbReference type="PANTHER" id="PTHR43436:SF1">
    <property type="entry name" value="TRANSCRIPTIONAL REGULATORY PROTEIN"/>
    <property type="match status" value="1"/>
</dbReference>